<dbReference type="EMBL" id="AOKF01003068">
    <property type="protein sequence ID" value="EPN41809.1"/>
    <property type="molecule type" value="Genomic_DNA"/>
</dbReference>
<evidence type="ECO:0000313" key="4">
    <source>
        <dbReference type="EMBL" id="EPN41809.1"/>
    </source>
</evidence>
<protein>
    <submittedName>
        <fullName evidence="4">Ornithine acetyl transferase inhibitor</fullName>
    </submittedName>
</protein>
<dbReference type="PANTHER" id="PTHR44845">
    <property type="entry name" value="CARRIER DOMAIN-CONTAINING PROTEIN"/>
    <property type="match status" value="1"/>
</dbReference>
<gene>
    <name evidence="4" type="ORF">A245_35847</name>
</gene>
<dbReference type="Pfam" id="PF00501">
    <property type="entry name" value="AMP-binding"/>
    <property type="match status" value="1"/>
</dbReference>
<comment type="caution">
    <text evidence="4">The sequence shown here is derived from an EMBL/GenBank/DDBJ whole genome shotgun (WGS) entry which is preliminary data.</text>
</comment>
<evidence type="ECO:0000256" key="1">
    <source>
        <dbReference type="ARBA" id="ARBA00022450"/>
    </source>
</evidence>
<keyword evidence="1" id="KW-0596">Phosphopantetheine</keyword>
<dbReference type="InterPro" id="IPR000873">
    <property type="entry name" value="AMP-dep_synth/lig_dom"/>
</dbReference>
<reference evidence="4 5" key="1">
    <citation type="journal article" date="2013" name="PLoS Pathog.">
        <title>Genomic analysis of the Kiwifruit pathogen Pseudomonas syringae pv. actinidiae provides insight into the origins of an emergent plant disease.</title>
        <authorList>
            <person name="McCann H.C."/>
            <person name="Rikkerink E.H."/>
            <person name="Bertels F."/>
            <person name="Fiers M."/>
            <person name="Lu A."/>
            <person name="Rees-George J."/>
            <person name="Andersen M.T."/>
            <person name="Gleave A.P."/>
            <person name="Haubold B."/>
            <person name="Wohlers M.W."/>
            <person name="Guttman D.S."/>
            <person name="Wang P.W."/>
            <person name="Straub C."/>
            <person name="Vanneste J.L."/>
            <person name="Rainey P.B."/>
            <person name="Templeton M.D."/>
        </authorList>
    </citation>
    <scope>NUCLEOTIDE SEQUENCE [LARGE SCALE GENOMIC DNA]</scope>
    <source>
        <strain evidence="4 5">ICMP 19096</strain>
    </source>
</reference>
<feature type="domain" description="AMP-dependent synthetase/ligase" evidence="3">
    <location>
        <begin position="24"/>
        <end position="176"/>
    </location>
</feature>
<evidence type="ECO:0000313" key="5">
    <source>
        <dbReference type="Proteomes" id="UP000018849"/>
    </source>
</evidence>
<accession>A0A656JP37</accession>
<evidence type="ECO:0000259" key="3">
    <source>
        <dbReference type="Pfam" id="PF00501"/>
    </source>
</evidence>
<dbReference type="SUPFAM" id="SSF56801">
    <property type="entry name" value="Acetyl-CoA synthetase-like"/>
    <property type="match status" value="1"/>
</dbReference>
<organism evidence="4 5">
    <name type="scientific">Pseudomonas syringae pv. actinidiae ICMP 19096</name>
    <dbReference type="NCBI Taxonomy" id="1194405"/>
    <lineage>
        <taxon>Bacteria</taxon>
        <taxon>Pseudomonadati</taxon>
        <taxon>Pseudomonadota</taxon>
        <taxon>Gammaproteobacteria</taxon>
        <taxon>Pseudomonadales</taxon>
        <taxon>Pseudomonadaceae</taxon>
        <taxon>Pseudomonas</taxon>
        <taxon>Pseudomonas syringae</taxon>
    </lineage>
</organism>
<dbReference type="Proteomes" id="UP000018849">
    <property type="component" value="Unassembled WGS sequence"/>
</dbReference>
<dbReference type="InterPro" id="IPR042099">
    <property type="entry name" value="ANL_N_sf"/>
</dbReference>
<feature type="non-terminal residue" evidence="4">
    <location>
        <position position="1"/>
    </location>
</feature>
<proteinExistence type="predicted"/>
<evidence type="ECO:0000256" key="2">
    <source>
        <dbReference type="ARBA" id="ARBA00022553"/>
    </source>
</evidence>
<name>A0A656JP37_PSESF</name>
<sequence>HRLNQTAQPHLLKLAETPITERLEQALVNFAERPALSIGTQTFSYRELHAHSIAIQHLLLPLLARTKAGAPSVIGICLAKSPELYAGILAILGCGAVYLPLDPGQPVQRQQYILQNSGAMLLLHDGSHPLAVAEFPALDISAVRVMNVALAKRPDRANQHAPCMALYTSGTTGQPK</sequence>
<dbReference type="AlphaFoldDB" id="A0A656JP37"/>
<dbReference type="Gene3D" id="3.40.50.12780">
    <property type="entry name" value="N-terminal domain of ligase-like"/>
    <property type="match status" value="1"/>
</dbReference>
<keyword evidence="2" id="KW-0597">Phosphoprotein</keyword>
<feature type="non-terminal residue" evidence="4">
    <location>
        <position position="176"/>
    </location>
</feature>
<dbReference type="PANTHER" id="PTHR44845:SF6">
    <property type="entry name" value="BETA-ALANINE-ACTIVATING ENZYME"/>
    <property type="match status" value="1"/>
</dbReference>